<dbReference type="PANTHER" id="PTHR38434">
    <property type="entry name" value="BLL2549 PROTEIN"/>
    <property type="match status" value="1"/>
</dbReference>
<feature type="transmembrane region" description="Helical" evidence="2">
    <location>
        <begin position="520"/>
        <end position="539"/>
    </location>
</feature>
<feature type="transmembrane region" description="Helical" evidence="2">
    <location>
        <begin position="210"/>
        <end position="231"/>
    </location>
</feature>
<feature type="transmembrane region" description="Helical" evidence="2">
    <location>
        <begin position="627"/>
        <end position="644"/>
    </location>
</feature>
<dbReference type="InterPro" id="IPR019286">
    <property type="entry name" value="DUF2339_TM"/>
</dbReference>
<feature type="transmembrane region" description="Helical" evidence="2">
    <location>
        <begin position="374"/>
        <end position="395"/>
    </location>
</feature>
<name>A0ABN0W1R1_9GAMM</name>
<feature type="transmembrane region" description="Helical" evidence="2">
    <location>
        <begin position="341"/>
        <end position="359"/>
    </location>
</feature>
<feature type="compositionally biased region" description="Low complexity" evidence="1">
    <location>
        <begin position="48"/>
        <end position="69"/>
    </location>
</feature>
<accession>A0ABN0W1R1</accession>
<feature type="transmembrane region" description="Helical" evidence="2">
    <location>
        <begin position="909"/>
        <end position="926"/>
    </location>
</feature>
<dbReference type="EMBL" id="BAAAFR010000008">
    <property type="protein sequence ID" value="GAA0322479.1"/>
    <property type="molecule type" value="Genomic_DNA"/>
</dbReference>
<feature type="transmembrane region" description="Helical" evidence="2">
    <location>
        <begin position="933"/>
        <end position="954"/>
    </location>
</feature>
<organism evidence="3 4">
    <name type="scientific">Psychrobacter aestuarii</name>
    <dbReference type="NCBI Taxonomy" id="556327"/>
    <lineage>
        <taxon>Bacteria</taxon>
        <taxon>Pseudomonadati</taxon>
        <taxon>Pseudomonadota</taxon>
        <taxon>Gammaproteobacteria</taxon>
        <taxon>Moraxellales</taxon>
        <taxon>Moraxellaceae</taxon>
        <taxon>Psychrobacter</taxon>
    </lineage>
</organism>
<feature type="transmembrane region" description="Helical" evidence="2">
    <location>
        <begin position="315"/>
        <end position="334"/>
    </location>
</feature>
<feature type="transmembrane region" description="Helical" evidence="2">
    <location>
        <begin position="864"/>
        <end position="889"/>
    </location>
</feature>
<feature type="transmembrane region" description="Helical" evidence="2">
    <location>
        <begin position="717"/>
        <end position="735"/>
    </location>
</feature>
<feature type="transmembrane region" description="Helical" evidence="2">
    <location>
        <begin position="656"/>
        <end position="675"/>
    </location>
</feature>
<dbReference type="Pfam" id="PF10101">
    <property type="entry name" value="DUF2339"/>
    <property type="match status" value="1"/>
</dbReference>
<feature type="transmembrane region" description="Helical" evidence="2">
    <location>
        <begin position="960"/>
        <end position="980"/>
    </location>
</feature>
<feature type="transmembrane region" description="Helical" evidence="2">
    <location>
        <begin position="238"/>
        <end position="263"/>
    </location>
</feature>
<gene>
    <name evidence="3" type="ORF">GCM10009129_20340</name>
</gene>
<evidence type="ECO:0000256" key="2">
    <source>
        <dbReference type="SAM" id="Phobius"/>
    </source>
</evidence>
<dbReference type="Proteomes" id="UP001501787">
    <property type="component" value="Unassembled WGS sequence"/>
</dbReference>
<feature type="transmembrane region" description="Helical" evidence="2">
    <location>
        <begin position="551"/>
        <end position="570"/>
    </location>
</feature>
<keyword evidence="2" id="KW-1133">Transmembrane helix</keyword>
<feature type="transmembrane region" description="Helical" evidence="2">
    <location>
        <begin position="416"/>
        <end position="438"/>
    </location>
</feature>
<feature type="transmembrane region" description="Helical" evidence="2">
    <location>
        <begin position="597"/>
        <end position="615"/>
    </location>
</feature>
<proteinExistence type="predicted"/>
<feature type="transmembrane region" description="Helical" evidence="2">
    <location>
        <begin position="184"/>
        <end position="204"/>
    </location>
</feature>
<protein>
    <submittedName>
        <fullName evidence="3">DUF2339 domain-containing protein</fullName>
    </submittedName>
</protein>
<evidence type="ECO:0000313" key="4">
    <source>
        <dbReference type="Proteomes" id="UP001501787"/>
    </source>
</evidence>
<keyword evidence="2" id="KW-0812">Transmembrane</keyword>
<keyword evidence="2" id="KW-0472">Membrane</keyword>
<feature type="transmembrane region" description="Helical" evidence="2">
    <location>
        <begin position="470"/>
        <end position="491"/>
    </location>
</feature>
<sequence length="994" mass="110306">MKVVMLHFLLDVLGWWVFVALLIVTIVLYARASRRITVLEQQVRALTAAQQRQPTAPTPAPKTQTTYQTHAQMQTPSPTPPPLPEDTATQAPPSRYPQFVPISPMTVAVPFVSVAPFYQTLYGHINPRKNTQTPIDNQQSTHTAPQYDSTNTPPSSPSEPDERSLPMVTSLAASVKNWFFGGNLVVRVGVIVLLVGVVLLLRLISDYIEIPISLKLGAIAFVGLGLAGLGYRLTDKRFTYGITLQGAGLAITYLTVFFAYWVYQVLGNAPSFTLLALLAIATTLLAVRQNAFPLAVLALSGGFFAPLLTGTDSGSLSLLFGYYLLLNTAVALMAHYRAWKVLNLVSVLASFGVAYYLGLTESISVAAQINEQRWMLVLLTALHVLLYLFVAVRYAQHIIAYNSQTQTYPQDTRSLFPIDTSLLFSVPVLAFGIFAVLLEPISDGLTITAGILALMYLGVGYVFAKKSARYLLITESMLAVGAGFLAIMLALALNADWTTAGWSIQALALVWLGERSKRGWAVSFGLALHVFSIFWLWFWNIPNRLYAGDSSLVLVWLITAWLPLISAFVLREHAQYQAPKDNTRSKKTTLTHWANQVPLYAFTLIATGWSVWATYCAFDLWWSVEDMTLFALALIMHSAAYWLLDSKAPWYAARKVTHLLFLALYVLLLTLHPVNIALNYPWSDSNWLLFIVSMLAAVGTALLWLKRWYRVGEQRTWDATGLLITVLAVIFYSLLLHSDMATAHIAPPMLLVTLLYGIPLYGYYRQMRAPANARTPSLISRAPAWMGLPHALIGAGNALLPFGFVWVIFSNLFEDGKVWDLPYLPVLSIVDITMAAIMGCSLLLLIVLKRIRAPHASLIEHHRLAFLALAVIGFYWLSSILVRTLHAFIGTPLWLQQHPNVWQSEQVQTGLTILWTLIALAATFIANRYRQRLLWFGGIGLLGVVLLKLMFIDLSQTQTLLRVASFIVAGSLILLIGYLAPLPPAQTTPDTEKR</sequence>
<feature type="transmembrane region" description="Helical" evidence="2">
    <location>
        <begin position="444"/>
        <end position="463"/>
    </location>
</feature>
<evidence type="ECO:0000313" key="3">
    <source>
        <dbReference type="EMBL" id="GAA0322479.1"/>
    </source>
</evidence>
<feature type="region of interest" description="Disordered" evidence="1">
    <location>
        <begin position="48"/>
        <end position="95"/>
    </location>
</feature>
<feature type="transmembrane region" description="Helical" evidence="2">
    <location>
        <begin position="785"/>
        <end position="809"/>
    </location>
</feature>
<reference evidence="3 4" key="1">
    <citation type="journal article" date="2019" name="Int. J. Syst. Evol. Microbiol.">
        <title>The Global Catalogue of Microorganisms (GCM) 10K type strain sequencing project: providing services to taxonomists for standard genome sequencing and annotation.</title>
        <authorList>
            <consortium name="The Broad Institute Genomics Platform"/>
            <consortium name="The Broad Institute Genome Sequencing Center for Infectious Disease"/>
            <person name="Wu L."/>
            <person name="Ma J."/>
        </authorList>
    </citation>
    <scope>NUCLEOTIDE SEQUENCE [LARGE SCALE GENOMIC DNA]</scope>
    <source>
        <strain evidence="3 4">JCM 16343</strain>
    </source>
</reference>
<feature type="transmembrane region" description="Helical" evidence="2">
    <location>
        <begin position="741"/>
        <end position="764"/>
    </location>
</feature>
<dbReference type="PANTHER" id="PTHR38434:SF1">
    <property type="entry name" value="BLL2549 PROTEIN"/>
    <property type="match status" value="1"/>
</dbReference>
<feature type="transmembrane region" description="Helical" evidence="2">
    <location>
        <begin position="497"/>
        <end position="513"/>
    </location>
</feature>
<feature type="transmembrane region" description="Helical" evidence="2">
    <location>
        <begin position="269"/>
        <end position="287"/>
    </location>
</feature>
<feature type="compositionally biased region" description="Polar residues" evidence="1">
    <location>
        <begin position="128"/>
        <end position="147"/>
    </location>
</feature>
<feature type="region of interest" description="Disordered" evidence="1">
    <location>
        <begin position="128"/>
        <end position="164"/>
    </location>
</feature>
<feature type="transmembrane region" description="Helical" evidence="2">
    <location>
        <begin position="821"/>
        <end position="848"/>
    </location>
</feature>
<evidence type="ECO:0000256" key="1">
    <source>
        <dbReference type="SAM" id="MobiDB-lite"/>
    </source>
</evidence>
<feature type="transmembrane region" description="Helical" evidence="2">
    <location>
        <begin position="687"/>
        <end position="705"/>
    </location>
</feature>
<feature type="transmembrane region" description="Helical" evidence="2">
    <location>
        <begin position="292"/>
        <end position="309"/>
    </location>
</feature>
<comment type="caution">
    <text evidence="3">The sequence shown here is derived from an EMBL/GenBank/DDBJ whole genome shotgun (WGS) entry which is preliminary data.</text>
</comment>
<keyword evidence="4" id="KW-1185">Reference proteome</keyword>
<feature type="transmembrane region" description="Helical" evidence="2">
    <location>
        <begin position="12"/>
        <end position="30"/>
    </location>
</feature>